<dbReference type="RefSeq" id="WP_149810123.1">
    <property type="nucleotide sequence ID" value="NZ_VUKA01000001.1"/>
</dbReference>
<feature type="domain" description="Thioesterase" evidence="2">
    <location>
        <begin position="44"/>
        <end position="121"/>
    </location>
</feature>
<dbReference type="EMBL" id="VUKA01000001">
    <property type="protein sequence ID" value="KAA2214184.1"/>
    <property type="molecule type" value="Genomic_DNA"/>
</dbReference>
<dbReference type="AlphaFoldDB" id="A0A5B2TJ91"/>
<dbReference type="Proteomes" id="UP000322110">
    <property type="component" value="Unassembled WGS sequence"/>
</dbReference>
<dbReference type="InterPro" id="IPR029069">
    <property type="entry name" value="HotDog_dom_sf"/>
</dbReference>
<dbReference type="PANTHER" id="PTHR42856">
    <property type="entry name" value="ACYL-COENZYME A THIOESTERASE PAAI"/>
    <property type="match status" value="1"/>
</dbReference>
<protein>
    <submittedName>
        <fullName evidence="3">PaaI family thioesterase</fullName>
    </submittedName>
</protein>
<sequence length="145" mass="15870">MTKILPGEHSAPYHDLIDIHLEEWRDGFARLYCNIAQKHMNRSNIVHGGVLLSMIDQAAGYAGLWCSVPGNTRKAVTIDLDCRFTGQVKGGRVVAEAKLVSRGRNIFFVRTEVFDEAGTLVAFGASTHRWRAGSETVEGSPAAEA</sequence>
<dbReference type="PANTHER" id="PTHR42856:SF1">
    <property type="entry name" value="ACYL-COENZYME A THIOESTERASE PAAI"/>
    <property type="match status" value="1"/>
</dbReference>
<dbReference type="Pfam" id="PF03061">
    <property type="entry name" value="4HBT"/>
    <property type="match status" value="1"/>
</dbReference>
<evidence type="ECO:0000313" key="4">
    <source>
        <dbReference type="Proteomes" id="UP000322110"/>
    </source>
</evidence>
<dbReference type="NCBIfam" id="TIGR00369">
    <property type="entry name" value="unchar_dom_1"/>
    <property type="match status" value="1"/>
</dbReference>
<dbReference type="InterPro" id="IPR003736">
    <property type="entry name" value="PAAI_dom"/>
</dbReference>
<organism evidence="3 4">
    <name type="scientific">Teichococcus oryzae</name>
    <dbReference type="NCBI Taxonomy" id="1608942"/>
    <lineage>
        <taxon>Bacteria</taxon>
        <taxon>Pseudomonadati</taxon>
        <taxon>Pseudomonadota</taxon>
        <taxon>Alphaproteobacteria</taxon>
        <taxon>Acetobacterales</taxon>
        <taxon>Roseomonadaceae</taxon>
        <taxon>Roseomonas</taxon>
    </lineage>
</organism>
<dbReference type="InterPro" id="IPR052723">
    <property type="entry name" value="Acyl-CoA_thioesterase_PaaI"/>
</dbReference>
<accession>A0A5B2TJ91</accession>
<keyword evidence="4" id="KW-1185">Reference proteome</keyword>
<keyword evidence="1" id="KW-0378">Hydrolase</keyword>
<dbReference type="CDD" id="cd03443">
    <property type="entry name" value="PaaI_thioesterase"/>
    <property type="match status" value="1"/>
</dbReference>
<name>A0A5B2TJ91_9PROT</name>
<dbReference type="OrthoDB" id="3477511at2"/>
<evidence type="ECO:0000256" key="1">
    <source>
        <dbReference type="ARBA" id="ARBA00022801"/>
    </source>
</evidence>
<dbReference type="SUPFAM" id="SSF54637">
    <property type="entry name" value="Thioesterase/thiol ester dehydrase-isomerase"/>
    <property type="match status" value="1"/>
</dbReference>
<evidence type="ECO:0000259" key="2">
    <source>
        <dbReference type="Pfam" id="PF03061"/>
    </source>
</evidence>
<reference evidence="3 4" key="1">
    <citation type="journal article" date="2015" name="Int. J. Syst. Evol. Microbiol.">
        <title>Roseomonas oryzae sp. nov., isolated from paddy rhizosphere soil.</title>
        <authorList>
            <person name="Ramaprasad E.V."/>
            <person name="Sasikala Ch."/>
            <person name="Ramana Ch.V."/>
        </authorList>
    </citation>
    <scope>NUCLEOTIDE SEQUENCE [LARGE SCALE GENOMIC DNA]</scope>
    <source>
        <strain evidence="3 4">KCTC 42542</strain>
    </source>
</reference>
<comment type="caution">
    <text evidence="3">The sequence shown here is derived from an EMBL/GenBank/DDBJ whole genome shotgun (WGS) entry which is preliminary data.</text>
</comment>
<dbReference type="Gene3D" id="3.10.129.10">
    <property type="entry name" value="Hotdog Thioesterase"/>
    <property type="match status" value="1"/>
</dbReference>
<proteinExistence type="predicted"/>
<dbReference type="GO" id="GO:0016289">
    <property type="term" value="F:acyl-CoA hydrolase activity"/>
    <property type="evidence" value="ECO:0007669"/>
    <property type="project" value="TreeGrafter"/>
</dbReference>
<gene>
    <name evidence="3" type="ORF">F0Q34_00150</name>
</gene>
<dbReference type="InterPro" id="IPR006683">
    <property type="entry name" value="Thioestr_dom"/>
</dbReference>
<evidence type="ECO:0000313" key="3">
    <source>
        <dbReference type="EMBL" id="KAA2214184.1"/>
    </source>
</evidence>